<evidence type="ECO:0000313" key="15">
    <source>
        <dbReference type="EMBL" id="MBR0674215.1"/>
    </source>
</evidence>
<feature type="transmembrane region" description="Helical" evidence="13">
    <location>
        <begin position="43"/>
        <end position="64"/>
    </location>
</feature>
<dbReference type="Pfam" id="PF01292">
    <property type="entry name" value="Ni_hydr_CYTB"/>
    <property type="match status" value="1"/>
</dbReference>
<protein>
    <submittedName>
        <fullName evidence="15">Cytochrome b</fullName>
    </submittedName>
</protein>
<keyword evidence="6 13" id="KW-0812">Transmembrane</keyword>
<dbReference type="GO" id="GO:0005886">
    <property type="term" value="C:plasma membrane"/>
    <property type="evidence" value="ECO:0007669"/>
    <property type="project" value="UniProtKB-SubCell"/>
</dbReference>
<organism evidence="15 16">
    <name type="scientific">Neoroseomonas soli</name>
    <dbReference type="NCBI Taxonomy" id="1081025"/>
    <lineage>
        <taxon>Bacteria</taxon>
        <taxon>Pseudomonadati</taxon>
        <taxon>Pseudomonadota</taxon>
        <taxon>Alphaproteobacteria</taxon>
        <taxon>Acetobacterales</taxon>
        <taxon>Acetobacteraceae</taxon>
        <taxon>Neoroseomonas</taxon>
    </lineage>
</organism>
<dbReference type="InterPro" id="IPR052168">
    <property type="entry name" value="Cytochrome_b561_oxidase"/>
</dbReference>
<dbReference type="PANTHER" id="PTHR30529:SF7">
    <property type="entry name" value="CYTOCHROME B561 BACTERIAL_NI-HYDROGENASE DOMAIN-CONTAINING PROTEIN"/>
    <property type="match status" value="1"/>
</dbReference>
<keyword evidence="5" id="KW-0349">Heme</keyword>
<evidence type="ECO:0000256" key="1">
    <source>
        <dbReference type="ARBA" id="ARBA00001970"/>
    </source>
</evidence>
<evidence type="ECO:0000313" key="16">
    <source>
        <dbReference type="Proteomes" id="UP001138751"/>
    </source>
</evidence>
<keyword evidence="3" id="KW-0813">Transport</keyword>
<evidence type="ECO:0000256" key="9">
    <source>
        <dbReference type="ARBA" id="ARBA00022989"/>
    </source>
</evidence>
<keyword evidence="9 13" id="KW-1133">Transmembrane helix</keyword>
<evidence type="ECO:0000256" key="13">
    <source>
        <dbReference type="SAM" id="Phobius"/>
    </source>
</evidence>
<dbReference type="GO" id="GO:0009055">
    <property type="term" value="F:electron transfer activity"/>
    <property type="evidence" value="ECO:0007669"/>
    <property type="project" value="InterPro"/>
</dbReference>
<keyword evidence="7" id="KW-0479">Metal-binding</keyword>
<evidence type="ECO:0000256" key="10">
    <source>
        <dbReference type="ARBA" id="ARBA00023004"/>
    </source>
</evidence>
<comment type="similarity">
    <text evidence="12">Belongs to the cytochrome b561 family.</text>
</comment>
<feature type="transmembrane region" description="Helical" evidence="13">
    <location>
        <begin position="84"/>
        <end position="108"/>
    </location>
</feature>
<accession>A0A9X9X486</accession>
<dbReference type="GO" id="GO:0046872">
    <property type="term" value="F:metal ion binding"/>
    <property type="evidence" value="ECO:0007669"/>
    <property type="project" value="UniProtKB-KW"/>
</dbReference>
<dbReference type="Proteomes" id="UP001138751">
    <property type="component" value="Unassembled WGS sequence"/>
</dbReference>
<dbReference type="RefSeq" id="WP_211864640.1">
    <property type="nucleotide sequence ID" value="NZ_JAAEDM010000125.1"/>
</dbReference>
<reference evidence="15" key="2">
    <citation type="journal article" date="2021" name="Syst. Appl. Microbiol.">
        <title>Roseomonas hellenica sp. nov., isolated from roots of wild-growing Alkanna tinctoria.</title>
        <authorList>
            <person name="Rat A."/>
            <person name="Naranjo H.D."/>
            <person name="Lebbe L."/>
            <person name="Cnockaert M."/>
            <person name="Krigas N."/>
            <person name="Grigoriadou K."/>
            <person name="Maloupa E."/>
            <person name="Willems A."/>
        </authorList>
    </citation>
    <scope>NUCLEOTIDE SEQUENCE</scope>
    <source>
        <strain evidence="15">LMG 31231</strain>
    </source>
</reference>
<keyword evidence="4" id="KW-1003">Cell membrane</keyword>
<comment type="subcellular location">
    <subcellularLocation>
        <location evidence="2">Cell membrane</location>
        <topology evidence="2">Multi-pass membrane protein</topology>
    </subcellularLocation>
</comment>
<keyword evidence="11 13" id="KW-0472">Membrane</keyword>
<feature type="domain" description="Cytochrome b561 bacterial/Ni-hydrogenase" evidence="14">
    <location>
        <begin position="5"/>
        <end position="172"/>
    </location>
</feature>
<keyword evidence="8" id="KW-0249">Electron transport</keyword>
<evidence type="ECO:0000256" key="7">
    <source>
        <dbReference type="ARBA" id="ARBA00022723"/>
    </source>
</evidence>
<comment type="caution">
    <text evidence="15">The sequence shown here is derived from an EMBL/GenBank/DDBJ whole genome shotgun (WGS) entry which is preliminary data.</text>
</comment>
<evidence type="ECO:0000256" key="4">
    <source>
        <dbReference type="ARBA" id="ARBA00022475"/>
    </source>
</evidence>
<dbReference type="AlphaFoldDB" id="A0A9X9X486"/>
<keyword evidence="16" id="KW-1185">Reference proteome</keyword>
<comment type="cofactor">
    <cofactor evidence="1">
        <name>heme b</name>
        <dbReference type="ChEBI" id="CHEBI:60344"/>
    </cofactor>
</comment>
<evidence type="ECO:0000259" key="14">
    <source>
        <dbReference type="Pfam" id="PF01292"/>
    </source>
</evidence>
<evidence type="ECO:0000256" key="12">
    <source>
        <dbReference type="ARBA" id="ARBA00037975"/>
    </source>
</evidence>
<gene>
    <name evidence="15" type="ORF">GXW76_23790</name>
</gene>
<feature type="transmembrane region" description="Helical" evidence="13">
    <location>
        <begin position="141"/>
        <end position="162"/>
    </location>
</feature>
<keyword evidence="10" id="KW-0408">Iron</keyword>
<evidence type="ECO:0000256" key="11">
    <source>
        <dbReference type="ARBA" id="ARBA00023136"/>
    </source>
</evidence>
<dbReference type="InterPro" id="IPR016174">
    <property type="entry name" value="Di-haem_cyt_TM"/>
</dbReference>
<name>A0A9X9X486_9PROT</name>
<feature type="transmembrane region" description="Helical" evidence="13">
    <location>
        <begin position="12"/>
        <end position="31"/>
    </location>
</feature>
<dbReference type="PANTHER" id="PTHR30529">
    <property type="entry name" value="CYTOCHROME B561"/>
    <property type="match status" value="1"/>
</dbReference>
<evidence type="ECO:0000256" key="3">
    <source>
        <dbReference type="ARBA" id="ARBA00022448"/>
    </source>
</evidence>
<evidence type="ECO:0000256" key="8">
    <source>
        <dbReference type="ARBA" id="ARBA00022982"/>
    </source>
</evidence>
<dbReference type="EMBL" id="JAAEDM010000125">
    <property type="protein sequence ID" value="MBR0674215.1"/>
    <property type="molecule type" value="Genomic_DNA"/>
</dbReference>
<sequence>MHASRYSLPGILFHWTMALAVLLAWGGMQLAEALGRGPAKTMVVGTHALLGLIVLALLLPRILARLLGTSPGPAPGAPVWEQRLALAAHLLLYALMLLLPVSGILVALTGRVPFDLAGLATLPNSLAGTGLRRTVKEIHELLANLMLATIVLHVAAVLWHAFVRRDGVAARMSPLRGDQASASARRGVTGTSR</sequence>
<dbReference type="Gene3D" id="1.20.950.20">
    <property type="entry name" value="Transmembrane di-heme cytochromes, Chain C"/>
    <property type="match status" value="2"/>
</dbReference>
<dbReference type="GO" id="GO:0020037">
    <property type="term" value="F:heme binding"/>
    <property type="evidence" value="ECO:0007669"/>
    <property type="project" value="TreeGrafter"/>
</dbReference>
<dbReference type="GO" id="GO:0022904">
    <property type="term" value="P:respiratory electron transport chain"/>
    <property type="evidence" value="ECO:0007669"/>
    <property type="project" value="InterPro"/>
</dbReference>
<dbReference type="InterPro" id="IPR011577">
    <property type="entry name" value="Cyt_b561_bac/Ni-Hgenase"/>
</dbReference>
<reference evidence="15" key="1">
    <citation type="submission" date="2020-01" db="EMBL/GenBank/DDBJ databases">
        <authorList>
            <person name="Rat A."/>
        </authorList>
    </citation>
    <scope>NUCLEOTIDE SEQUENCE</scope>
    <source>
        <strain evidence="15">LMG 31231</strain>
    </source>
</reference>
<evidence type="ECO:0000256" key="6">
    <source>
        <dbReference type="ARBA" id="ARBA00022692"/>
    </source>
</evidence>
<evidence type="ECO:0000256" key="5">
    <source>
        <dbReference type="ARBA" id="ARBA00022617"/>
    </source>
</evidence>
<dbReference type="SUPFAM" id="SSF81342">
    <property type="entry name" value="Transmembrane di-heme cytochromes"/>
    <property type="match status" value="1"/>
</dbReference>
<proteinExistence type="inferred from homology"/>
<evidence type="ECO:0000256" key="2">
    <source>
        <dbReference type="ARBA" id="ARBA00004651"/>
    </source>
</evidence>